<dbReference type="RefSeq" id="XP_026282394.1">
    <property type="nucleotide sequence ID" value="XM_026426609.2"/>
</dbReference>
<feature type="region of interest" description="Disordered" evidence="1">
    <location>
        <begin position="358"/>
        <end position="379"/>
    </location>
</feature>
<evidence type="ECO:0000256" key="1">
    <source>
        <dbReference type="SAM" id="MobiDB-lite"/>
    </source>
</evidence>
<feature type="region of interest" description="Disordered" evidence="1">
    <location>
        <begin position="305"/>
        <end position="339"/>
    </location>
</feature>
<dbReference type="GeneID" id="113209197"/>
<name>A0A6J1SM66_FRAOC</name>
<dbReference type="OrthoDB" id="8193942at2759"/>
<gene>
    <name evidence="3" type="primary">LOC113209197</name>
</gene>
<proteinExistence type="predicted"/>
<dbReference type="AlphaFoldDB" id="A0A6J1SM66"/>
<organism evidence="2 3">
    <name type="scientific">Frankliniella occidentalis</name>
    <name type="common">Western flower thrips</name>
    <name type="synonym">Euthrips occidentalis</name>
    <dbReference type="NCBI Taxonomy" id="133901"/>
    <lineage>
        <taxon>Eukaryota</taxon>
        <taxon>Metazoa</taxon>
        <taxon>Ecdysozoa</taxon>
        <taxon>Arthropoda</taxon>
        <taxon>Hexapoda</taxon>
        <taxon>Insecta</taxon>
        <taxon>Pterygota</taxon>
        <taxon>Neoptera</taxon>
        <taxon>Paraneoptera</taxon>
        <taxon>Thysanoptera</taxon>
        <taxon>Terebrantia</taxon>
        <taxon>Thripoidea</taxon>
        <taxon>Thripidae</taxon>
        <taxon>Frankliniella</taxon>
    </lineage>
</organism>
<dbReference type="Proteomes" id="UP000504606">
    <property type="component" value="Unplaced"/>
</dbReference>
<sequence>MEYTDSSSKQSNQEGFKFKYVAEEELLQIVRKVRREKQKEKDAVQWQRFVEESQRACSKQAVNLEESKAVQLTCQHCSQLLDGTRDEHFMKTNVETESGHESIPPEVEEPNFPTKSALPTDGGLTSRETGTHQRIALLRHRISLVLESITGMIQCRPREPDGPDDLERRKIRINEFLSRFSRNYLFQFQRQVAELRRHVASASPETPGRHTEYQALMQKLVSAHQTALQSLQAYLSQIPASLQVSNIFGKLRDLLHHLCELTSLKNQLSIHAGLMDGCDEVEDTDEVNVKCKELLTLLEEKKREPEEISVSARASSPTSARGSSNSRRQPPVLHTNGLVHQASWKKSSAYLARAKFGAPSSIRSSNSPHTSSRGHQSHEKKYMKNVEKCDCCNSELKEIVTHMHDVLCNKVAARKRKGRHRSQTGGDKNSLTNKKSTYPLTKVKNFSDNVQLVITRHCDTDAEDFRDAATDTADLSERKSHQEGENKKTKKVVWATGNSTFTEPNADPLCGGIDNRVLQTLSSTAPITTSHHGDNSIKLRKAPEQRIFSYKNRFQEYNSQVQNPVLQRMCDDILNGVFQEISEELEPSFLLEKMYNLEFKDT</sequence>
<feature type="compositionally biased region" description="Polar residues" evidence="1">
    <location>
        <begin position="361"/>
        <end position="374"/>
    </location>
</feature>
<reference evidence="3" key="1">
    <citation type="submission" date="2025-08" db="UniProtKB">
        <authorList>
            <consortium name="RefSeq"/>
        </authorList>
    </citation>
    <scope>IDENTIFICATION</scope>
    <source>
        <tissue evidence="3">Whole organism</tissue>
    </source>
</reference>
<accession>A0A6J1SM66</accession>
<keyword evidence="2" id="KW-1185">Reference proteome</keyword>
<feature type="compositionally biased region" description="Polar residues" evidence="1">
    <location>
        <begin position="312"/>
        <end position="328"/>
    </location>
</feature>
<evidence type="ECO:0000313" key="3">
    <source>
        <dbReference type="RefSeq" id="XP_026282394.1"/>
    </source>
</evidence>
<feature type="compositionally biased region" description="Polar residues" evidence="1">
    <location>
        <begin position="423"/>
        <end position="435"/>
    </location>
</feature>
<feature type="region of interest" description="Disordered" evidence="1">
    <location>
        <begin position="415"/>
        <end position="435"/>
    </location>
</feature>
<feature type="region of interest" description="Disordered" evidence="1">
    <location>
        <begin position="94"/>
        <end position="127"/>
    </location>
</feature>
<dbReference type="KEGG" id="foc:113209197"/>
<protein>
    <submittedName>
        <fullName evidence="3">Uncharacterized protein LOC113209197 isoform X1</fullName>
    </submittedName>
</protein>
<evidence type="ECO:0000313" key="2">
    <source>
        <dbReference type="Proteomes" id="UP000504606"/>
    </source>
</evidence>